<keyword evidence="6" id="KW-0393">Immunoglobulin domain</keyword>
<feature type="signal peptide" evidence="7">
    <location>
        <begin position="1"/>
        <end position="25"/>
    </location>
</feature>
<proteinExistence type="predicted"/>
<dbReference type="PROSITE" id="PS50853">
    <property type="entry name" value="FN3"/>
    <property type="match status" value="5"/>
</dbReference>
<keyword evidence="3" id="KW-0963">Cytoplasm</keyword>
<dbReference type="FunFam" id="2.60.40.10:FF:000179">
    <property type="entry name" value="Myomesin 2"/>
    <property type="match status" value="1"/>
</dbReference>
<sequence>MSNSISQYWLRLLINLIFSISHLATQDLMETQEEVKEEGVGYVVMRNLFSRETDFKMRTVKKSRETNELFQQCENLFDCFILCCFLHKIHEKEEFQKKMNPDSLTHPPEFIVKPRGQTVWEGKSVTLHCTVAGWPKPRVAWYKNNVLIDAKSHPEKYFTESQYNMHSLEIKNCNFSDTAEYRISALNVKGESSAFASVIIKSEEAVAVSIHIHSDGFSPEYGVTFNTTIIDKFDVSFGREGETMSLGCTVIVYPTVKRYQPEIVWYRNGVALSPSKWVQMHWSGERATLTLVHLNKEDEGLYTLRVNTKSGFDTHSAYVFVRDADVEEEGVPVAPLDVRCHDANKDYVVVTWKQPAVEGSSSIIGYFIDRLEVGTHHWTQCNDTPVKYARFPVTGLTEGRSYTFRVRALNNSGVSRPSRASDPVVAMDPSDRARLRAGPSAPWTGMIKFTEEDPTVGVVPGPSTDLAVTEATKSYVVLSWKPPIQRGHEGVMYYVEKCLVGTDTWQRVNTGMPVKSPRFALFDLAEGKSYSFRVRSCNSAGVGEPSEETGATTVGDRLDLPSVPGPVIPIRNTDTSVVVCWGASKEVKNLVGYYIEVSVSGSGVWVPCNNKPVKGTRFVCHGLNTMDKCVFRVKAVNAAGYSGSSAESEACIVKASIAVPSPPTGVTLQERVRDYMVLAWQAPANTGGADIKGYYLDYRTVKDGVTSKWHEINLQAVTGTSYKVTDLKENVFYQFQVRAVNRAGISESSIPTVPLECKEWTVAVPGPAHGLRVQEVRKDSVVLLWEPPTFNGRSAVTGYYVDYKEENGKWRCVQERSTKNTYMKVTGLQEGVSYRLRVHAKNLAGVGGPSKATDAILAETRPGTNEIVVDVDDDGVISLIFECSDLKENSQFVWSKNYEAFTDTSRLTIQTAAAIFNDPSLEDLGTYSCFVTNTDGVSASYTLTEEVSRLFYVNCEQFSAVIPFKSEMAIELQEKGRVRFWAEVGKFTSNCQVEYVFNDNIIHEGRKYTMNFNKTTGIIEMFMDLLEVTDEGTFTFNLVDGKATGRTSLVLIGEEFAELQKKSEFERAEWVRRQGPHFVEYLSFEVTPECDVHLKCKVGNIKPATEIAWFKDGIEIEEDDEDAKKIGKSDDISKKDAGVYEVKLKDERGKDKTLLNLTDAEICNTYIHIKYLKVMSTEHGIILYSFVVHYIEDLRVGWLHKESKISHSDRVQCGVTGEQLFLKINEPTEKDKGKYAIDIFDGKGSLKRVLDLSGQVWEEEGKVIQSISLNLTGNVWGDPVPEVGWVKNDKPLLSDDHYTLKFEHGKFASITIAAVTTIDSGKYALLVKNKYGTEAAEFTVSVYIPEDEAEKKE</sequence>
<evidence type="ECO:0000313" key="11">
    <source>
        <dbReference type="Proteomes" id="UP000694700"/>
    </source>
</evidence>
<dbReference type="InterPro" id="IPR003599">
    <property type="entry name" value="Ig_sub"/>
</dbReference>
<dbReference type="Proteomes" id="UP000694700">
    <property type="component" value="Unplaced"/>
</dbReference>
<dbReference type="FunFam" id="2.60.40.10:FF:002172">
    <property type="entry name" value="Myomesin 1a (skelemin)"/>
    <property type="match status" value="2"/>
</dbReference>
<dbReference type="SMART" id="SM00060">
    <property type="entry name" value="FN3"/>
    <property type="match status" value="5"/>
</dbReference>
<dbReference type="FunFam" id="2.60.40.10:FF:000192">
    <property type="entry name" value="Myomesin 1"/>
    <property type="match status" value="1"/>
</dbReference>
<dbReference type="SUPFAM" id="SSF49265">
    <property type="entry name" value="Fibronectin type III"/>
    <property type="match status" value="3"/>
</dbReference>
<dbReference type="GO" id="GO:0045214">
    <property type="term" value="P:sarcomere organization"/>
    <property type="evidence" value="ECO:0007669"/>
    <property type="project" value="TreeGrafter"/>
</dbReference>
<keyword evidence="7" id="KW-0732">Signal</keyword>
<feature type="domain" description="Fibronectin type-III" evidence="9">
    <location>
        <begin position="334"/>
        <end position="429"/>
    </location>
</feature>
<dbReference type="SUPFAM" id="SSF48726">
    <property type="entry name" value="Immunoglobulin"/>
    <property type="match status" value="5"/>
</dbReference>
<evidence type="ECO:0000256" key="7">
    <source>
        <dbReference type="SAM" id="SignalP"/>
    </source>
</evidence>
<dbReference type="InterPro" id="IPR013783">
    <property type="entry name" value="Ig-like_fold"/>
</dbReference>
<evidence type="ECO:0000256" key="2">
    <source>
        <dbReference type="ARBA" id="ARBA00022433"/>
    </source>
</evidence>
<feature type="domain" description="Ig-like" evidence="8">
    <location>
        <begin position="108"/>
        <end position="201"/>
    </location>
</feature>
<evidence type="ECO:0000256" key="1">
    <source>
        <dbReference type="ARBA" id="ARBA00004496"/>
    </source>
</evidence>
<keyword evidence="2" id="KW-0787">Thick filament</keyword>
<evidence type="ECO:0000313" key="10">
    <source>
        <dbReference type="Ensembl" id="ENSCCRP00015073895.1"/>
    </source>
</evidence>
<feature type="domain" description="Ig-like" evidence="8">
    <location>
        <begin position="1076"/>
        <end position="1158"/>
    </location>
</feature>
<feature type="domain" description="Ig-like" evidence="8">
    <location>
        <begin position="1247"/>
        <end position="1341"/>
    </location>
</feature>
<accession>A0A8C1X0P4</accession>
<dbReference type="InterPro" id="IPR013098">
    <property type="entry name" value="Ig_I-set"/>
</dbReference>
<feature type="domain" description="Ig-like" evidence="8">
    <location>
        <begin position="862"/>
        <end position="944"/>
    </location>
</feature>
<dbReference type="InterPro" id="IPR003598">
    <property type="entry name" value="Ig_sub2"/>
</dbReference>
<keyword evidence="5" id="KW-0514">Muscle protein</keyword>
<organism evidence="10 11">
    <name type="scientific">Cyprinus carpio</name>
    <name type="common">Common carp</name>
    <dbReference type="NCBI Taxonomy" id="7962"/>
    <lineage>
        <taxon>Eukaryota</taxon>
        <taxon>Metazoa</taxon>
        <taxon>Chordata</taxon>
        <taxon>Craniata</taxon>
        <taxon>Vertebrata</taxon>
        <taxon>Euteleostomi</taxon>
        <taxon>Actinopterygii</taxon>
        <taxon>Neopterygii</taxon>
        <taxon>Teleostei</taxon>
        <taxon>Ostariophysi</taxon>
        <taxon>Cypriniformes</taxon>
        <taxon>Cyprinidae</taxon>
        <taxon>Cyprininae</taxon>
        <taxon>Cyprinus</taxon>
    </lineage>
</organism>
<dbReference type="PANTHER" id="PTHR13817">
    <property type="entry name" value="TITIN"/>
    <property type="match status" value="1"/>
</dbReference>
<evidence type="ECO:0000259" key="8">
    <source>
        <dbReference type="PROSITE" id="PS50835"/>
    </source>
</evidence>
<reference evidence="10" key="1">
    <citation type="submission" date="2025-08" db="UniProtKB">
        <authorList>
            <consortium name="Ensembl"/>
        </authorList>
    </citation>
    <scope>IDENTIFICATION</scope>
</reference>
<evidence type="ECO:0000256" key="6">
    <source>
        <dbReference type="ARBA" id="ARBA00023319"/>
    </source>
</evidence>
<dbReference type="InterPro" id="IPR003961">
    <property type="entry name" value="FN3_dom"/>
</dbReference>
<dbReference type="Pfam" id="PF07679">
    <property type="entry name" value="I-set"/>
    <property type="match status" value="3"/>
</dbReference>
<feature type="domain" description="Fibronectin type-III" evidence="9">
    <location>
        <begin position="662"/>
        <end position="760"/>
    </location>
</feature>
<feature type="domain" description="Fibronectin type-III" evidence="9">
    <location>
        <begin position="563"/>
        <end position="656"/>
    </location>
</feature>
<dbReference type="PANTHER" id="PTHR13817:SF16">
    <property type="entry name" value="MYOMESIN-1"/>
    <property type="match status" value="1"/>
</dbReference>
<evidence type="ECO:0000256" key="4">
    <source>
        <dbReference type="ARBA" id="ARBA00022737"/>
    </source>
</evidence>
<dbReference type="GO" id="GO:0032982">
    <property type="term" value="C:myosin filament"/>
    <property type="evidence" value="ECO:0007669"/>
    <property type="project" value="UniProtKB-KW"/>
</dbReference>
<dbReference type="FunFam" id="2.60.40.10:FF:000197">
    <property type="entry name" value="Myomesin 1"/>
    <property type="match status" value="1"/>
</dbReference>
<dbReference type="SMART" id="SM00409">
    <property type="entry name" value="IG"/>
    <property type="match status" value="4"/>
</dbReference>
<evidence type="ECO:0000256" key="3">
    <source>
        <dbReference type="ARBA" id="ARBA00022490"/>
    </source>
</evidence>
<dbReference type="Ensembl" id="ENSCCRT00015076293.1">
    <property type="protein sequence ID" value="ENSCCRP00015073895.1"/>
    <property type="gene ID" value="ENSCCRG00015029771.1"/>
</dbReference>
<feature type="domain" description="Fibronectin type-III" evidence="9">
    <location>
        <begin position="462"/>
        <end position="556"/>
    </location>
</feature>
<dbReference type="PRINTS" id="PR00014">
    <property type="entry name" value="FNTYPEIII"/>
</dbReference>
<dbReference type="InterPro" id="IPR036179">
    <property type="entry name" value="Ig-like_dom_sf"/>
</dbReference>
<feature type="domain" description="Ig-like" evidence="8">
    <location>
        <begin position="219"/>
        <end position="320"/>
    </location>
</feature>
<dbReference type="GO" id="GO:0005198">
    <property type="term" value="F:structural molecule activity"/>
    <property type="evidence" value="ECO:0007669"/>
    <property type="project" value="UniProtKB-ARBA"/>
</dbReference>
<dbReference type="FunFam" id="2.60.40.10:FF:000029">
    <property type="entry name" value="Myomesin 1"/>
    <property type="match status" value="1"/>
</dbReference>
<feature type="chain" id="PRO_5034294373" evidence="7">
    <location>
        <begin position="26"/>
        <end position="1353"/>
    </location>
</feature>
<dbReference type="FunFam" id="2.60.40.10:FF:000069">
    <property type="entry name" value="Alpha-protein kinase 3"/>
    <property type="match status" value="1"/>
</dbReference>
<dbReference type="FunFam" id="2.60.40.10:FF:000134">
    <property type="entry name" value="Myomesin 1"/>
    <property type="match status" value="1"/>
</dbReference>
<protein>
    <submittedName>
        <fullName evidence="10">Myomesin 1a (skelemin)</fullName>
    </submittedName>
</protein>
<dbReference type="InterPro" id="IPR036116">
    <property type="entry name" value="FN3_sf"/>
</dbReference>
<dbReference type="InterPro" id="IPR050964">
    <property type="entry name" value="Striated_Muscle_Regulatory"/>
</dbReference>
<evidence type="ECO:0000256" key="5">
    <source>
        <dbReference type="ARBA" id="ARBA00023179"/>
    </source>
</evidence>
<evidence type="ECO:0000259" key="9">
    <source>
        <dbReference type="PROSITE" id="PS50853"/>
    </source>
</evidence>
<dbReference type="Gene3D" id="2.60.40.10">
    <property type="entry name" value="Immunoglobulins"/>
    <property type="match status" value="12"/>
</dbReference>
<dbReference type="GO" id="GO:0031430">
    <property type="term" value="C:M band"/>
    <property type="evidence" value="ECO:0007669"/>
    <property type="project" value="TreeGrafter"/>
</dbReference>
<dbReference type="Pfam" id="PF00041">
    <property type="entry name" value="fn3"/>
    <property type="match status" value="4"/>
</dbReference>
<dbReference type="CDD" id="cd00096">
    <property type="entry name" value="Ig"/>
    <property type="match status" value="1"/>
</dbReference>
<dbReference type="CDD" id="cd00063">
    <property type="entry name" value="FN3"/>
    <property type="match status" value="5"/>
</dbReference>
<name>A0A8C1X0P4_CYPCA</name>
<dbReference type="SMART" id="SM00408">
    <property type="entry name" value="IGc2"/>
    <property type="match status" value="4"/>
</dbReference>
<feature type="domain" description="Fibronectin type-III" evidence="9">
    <location>
        <begin position="767"/>
        <end position="863"/>
    </location>
</feature>
<comment type="subcellular location">
    <subcellularLocation>
        <location evidence="1">Cytoplasm</location>
    </subcellularLocation>
</comment>
<dbReference type="PROSITE" id="PS50835">
    <property type="entry name" value="IG_LIKE"/>
    <property type="match status" value="5"/>
</dbReference>
<keyword evidence="4" id="KW-0677">Repeat</keyword>
<dbReference type="FunFam" id="2.60.40.10:FF:000222">
    <property type="entry name" value="Myomesin 1"/>
    <property type="match status" value="1"/>
</dbReference>
<dbReference type="InterPro" id="IPR007110">
    <property type="entry name" value="Ig-like_dom"/>
</dbReference>